<dbReference type="Pfam" id="PF02152">
    <property type="entry name" value="FolB"/>
    <property type="match status" value="1"/>
</dbReference>
<evidence type="ECO:0000256" key="7">
    <source>
        <dbReference type="SAM" id="MobiDB-lite"/>
    </source>
</evidence>
<keyword evidence="4" id="KW-0704">Schiff base</keyword>
<evidence type="ECO:0000313" key="9">
    <source>
        <dbReference type="EMBL" id="BAT31072.1"/>
    </source>
</evidence>
<accession>A0A0P0Z9B4</accession>
<feature type="domain" description="Dihydroneopterin aldolase/epimerase" evidence="8">
    <location>
        <begin position="251"/>
        <end position="358"/>
    </location>
</feature>
<evidence type="ECO:0000256" key="6">
    <source>
        <dbReference type="ARBA" id="ARBA00047628"/>
    </source>
</evidence>
<evidence type="ECO:0000256" key="5">
    <source>
        <dbReference type="ARBA" id="ARBA00032523"/>
    </source>
</evidence>
<comment type="catalytic activity">
    <reaction evidence="6">
        <text>2 D-glyceraldehyde 3-phosphate = 4-(hydroxymethyl)-2-furancarboxaldehyde phosphate + phosphate + 2 H2O</text>
        <dbReference type="Rhea" id="RHEA:43536"/>
        <dbReference type="ChEBI" id="CHEBI:15377"/>
        <dbReference type="ChEBI" id="CHEBI:43474"/>
        <dbReference type="ChEBI" id="CHEBI:59776"/>
        <dbReference type="ChEBI" id="CHEBI:83407"/>
        <dbReference type="EC" id="4.2.3.153"/>
    </reaction>
</comment>
<evidence type="ECO:0000256" key="3">
    <source>
        <dbReference type="ARBA" id="ARBA00023239"/>
    </source>
</evidence>
<evidence type="ECO:0000256" key="2">
    <source>
        <dbReference type="ARBA" id="ARBA00012553"/>
    </source>
</evidence>
<dbReference type="InterPro" id="IPR006157">
    <property type="entry name" value="FolB_dom"/>
</dbReference>
<dbReference type="AlphaFoldDB" id="A0A0P0Z9B4"/>
<dbReference type="Pfam" id="PF04476">
    <property type="entry name" value="4HFCP_synth"/>
    <property type="match status" value="1"/>
</dbReference>
<feature type="region of interest" description="Disordered" evidence="7">
    <location>
        <begin position="227"/>
        <end position="247"/>
    </location>
</feature>
<evidence type="ECO:0000256" key="1">
    <source>
        <dbReference type="ARBA" id="ARBA00003810"/>
    </source>
</evidence>
<dbReference type="GO" id="GO:0006760">
    <property type="term" value="P:folic acid-containing compound metabolic process"/>
    <property type="evidence" value="ECO:0007669"/>
    <property type="project" value="InterPro"/>
</dbReference>
<sequence length="365" mass="38690">MIRFLASVSDPDEALAALRGGADIIDLKNPADGALGGVSPELIARTIATVGGRRPVSAVAGNLPMEPDVVRKAVEARLEADFVKIGLFPASPEATQSVIEAAAEFGEKSLMIAVLFGDQAPDFDILDKLAACGFSGVMLDTMEKGAGGLTRHLSPAQLRDFVGRAKTRNLMVGLAGSLEGPDIPRLAPLEPDFLGFRGALTQGGRNALIEESRVREIAALISGDFRRSAGASDHPLSEQKSPNEGVSGDRVFVKDLVLPLEIGAYAHEHGRRQDVRFSVEAVVEPIPASAQNMADVYSYDVIIDAIKALAERGHTILVEELAIRLAETLLSDRRVRQITVRVEKLGLGPGAVGVEIVRRGAAIGE</sequence>
<name>A0A0P0Z9B4_9HYPH</name>
<dbReference type="Gene3D" id="3.30.1130.10">
    <property type="match status" value="1"/>
</dbReference>
<organism evidence="9">
    <name type="scientific">Fulvimarina pelagi</name>
    <dbReference type="NCBI Taxonomy" id="217511"/>
    <lineage>
        <taxon>Bacteria</taxon>
        <taxon>Pseudomonadati</taxon>
        <taxon>Pseudomonadota</taxon>
        <taxon>Alphaproteobacteria</taxon>
        <taxon>Hyphomicrobiales</taxon>
        <taxon>Aurantimonadaceae</taxon>
        <taxon>Fulvimarina</taxon>
    </lineage>
</organism>
<dbReference type="SUPFAM" id="SSF55620">
    <property type="entry name" value="Tetrahydrobiopterin biosynthesis enzymes-like"/>
    <property type="match status" value="1"/>
</dbReference>
<keyword evidence="3" id="KW-0456">Lyase</keyword>
<protein>
    <recommendedName>
        <fullName evidence="2">(5-formylfuran-3-yl)methyl phosphate synthase</fullName>
        <ecNumber evidence="2">4.2.3.153</ecNumber>
    </recommendedName>
    <alternativeName>
        <fullName evidence="5">4-(hydroxymethyl)-2-furancarboxaldehyde-phosphate synthase</fullName>
    </alternativeName>
</protein>
<evidence type="ECO:0000259" key="8">
    <source>
        <dbReference type="SMART" id="SM00905"/>
    </source>
</evidence>
<dbReference type="InterPro" id="IPR043133">
    <property type="entry name" value="GTP-CH-I_C/QueF"/>
</dbReference>
<dbReference type="OrthoDB" id="7580479at2"/>
<dbReference type="GO" id="GO:0004150">
    <property type="term" value="F:dihydroneopterin aldolase activity"/>
    <property type="evidence" value="ECO:0007669"/>
    <property type="project" value="InterPro"/>
</dbReference>
<proteinExistence type="predicted"/>
<reference evidence="9" key="1">
    <citation type="journal article" date="2015" name="Proc. Natl. Acad. Sci. U.S.A.">
        <title>Bacterial clade with the ribosomal RNA operon on a small plasmid rather than the chromosome.</title>
        <authorList>
            <person name="Anda M."/>
            <person name="Ohtsubo Y."/>
            <person name="Okubo T."/>
            <person name="Sugawara M."/>
            <person name="Nagata Y."/>
            <person name="Tsuda M."/>
            <person name="Minamisawa K."/>
            <person name="Mitsui H."/>
        </authorList>
    </citation>
    <scope>NUCLEOTIDE SEQUENCE</scope>
    <source>
        <strain evidence="9">DSM 15513</strain>
    </source>
</reference>
<dbReference type="RefSeq" id="WP_007065604.1">
    <property type="nucleotide sequence ID" value="NZ_BBWO01000017.1"/>
</dbReference>
<dbReference type="EMBL" id="LC066397">
    <property type="protein sequence ID" value="BAT31072.1"/>
    <property type="molecule type" value="Genomic_DNA"/>
</dbReference>
<dbReference type="InterPro" id="IPR007565">
    <property type="entry name" value="4HFCP_synth"/>
</dbReference>
<dbReference type="SMART" id="SM00905">
    <property type="entry name" value="FolB"/>
    <property type="match status" value="1"/>
</dbReference>
<comment type="function">
    <text evidence="1">Catalyzes the formation of 4-(hydroxymethyl)-2-furancarboxaldehyde phosphate (4-HFC-P) from two molecules of glyceraldehyde-3-P (GA-3-P).</text>
</comment>
<evidence type="ECO:0000256" key="4">
    <source>
        <dbReference type="ARBA" id="ARBA00023270"/>
    </source>
</evidence>
<dbReference type="EC" id="4.2.3.153" evidence="2"/>